<accession>A0A2U9NT79</accession>
<evidence type="ECO:0000256" key="2">
    <source>
        <dbReference type="ARBA" id="ARBA00022515"/>
    </source>
</evidence>
<organism evidence="14">
    <name type="scientific">Astrosyne radiata</name>
    <dbReference type="NCBI Taxonomy" id="1158023"/>
    <lineage>
        <taxon>Eukaryota</taxon>
        <taxon>Sar</taxon>
        <taxon>Stramenopiles</taxon>
        <taxon>Ochrophyta</taxon>
        <taxon>Bacillariophyta</taxon>
        <taxon>Fragilariophyceae</taxon>
        <taxon>Fragilariophycidae</taxon>
        <taxon>Cyclophorales</taxon>
        <taxon>Cyclophoraceae</taxon>
        <taxon>Astrosyne</taxon>
    </lineage>
</organism>
<evidence type="ECO:0000256" key="8">
    <source>
        <dbReference type="ARBA" id="ARBA00023125"/>
    </source>
</evidence>
<keyword evidence="4 11" id="KW-0547">Nucleotide-binding</keyword>
<dbReference type="GO" id="GO:0005829">
    <property type="term" value="C:cytosol"/>
    <property type="evidence" value="ECO:0007669"/>
    <property type="project" value="TreeGrafter"/>
</dbReference>
<dbReference type="GO" id="GO:0005524">
    <property type="term" value="F:ATP binding"/>
    <property type="evidence" value="ECO:0007669"/>
    <property type="project" value="UniProtKB-UniRule"/>
</dbReference>
<evidence type="ECO:0000256" key="6">
    <source>
        <dbReference type="ARBA" id="ARBA00022806"/>
    </source>
</evidence>
<feature type="domain" description="RecA family profile 1" evidence="12">
    <location>
        <begin position="188"/>
        <end position="370"/>
    </location>
</feature>
<dbReference type="EC" id="5.6.2.3" evidence="11"/>
<evidence type="ECO:0000256" key="10">
    <source>
        <dbReference type="ARBA" id="ARBA00048954"/>
    </source>
</evidence>
<evidence type="ECO:0000259" key="13">
    <source>
        <dbReference type="PROSITE" id="PS51199"/>
    </source>
</evidence>
<sequence>MKNFKTHNKILQNNFYLPHSFFIEKTLLTCFLKSPKALNIAVQKINIDYFYFKNHQELFKIMSFMSENDQPIDIVTLVTFIQDNGLMKKIGGIHVLIELLNQLPNLTYVDEYLKLLKDKFLRRSIIKLAYKVINSSYITNIALENILNDFENDILKLTSKFQENKISNISDITYQLLLNIKKKSHTPSLSGLKSGFFNLDSLTQGFQKSDLIIIAGRPSIGKTAFCLSVIVNILKYSKLPVLFFSLEMVKEQIIYRLLSMEANISQSRLYNGQLYYKDWVKLNRIVKIFAKLPLFIDDNFNLSMTNIRTKIKTFFIENNKLGLVVIDYLQLMHNDKSKKDTRAQELSEITRALKNIAREFKIPVIALSQLSRNIEVRANKKPILSDLRESGSIEQDADLVLFLYNNNNEKNITTTTTSTNKIIIDLMIAKQRNGPIGTIQLYFNKTRVKYQNIIR</sequence>
<reference evidence="14" key="1">
    <citation type="journal article" date="2018" name="Adv. Bot. Res.">
        <title>Evolution of the Plastid Genomes in Diatoms.</title>
        <authorList>
            <person name="Yu M."/>
            <person name="Ashworth M.P."/>
            <person name="Hajrah N.H."/>
            <person name="Khiyami M.A."/>
            <person name="Sabir M.J."/>
            <person name="Alhebshi A.M."/>
            <person name="Al-Malki A.L."/>
            <person name="Sabir J.S.M."/>
            <person name="Theriot E.C."/>
            <person name="Jansen R.K."/>
        </authorList>
    </citation>
    <scope>NUCLEOTIDE SEQUENCE</scope>
</reference>
<dbReference type="NCBIfam" id="TIGR00665">
    <property type="entry name" value="DnaB"/>
    <property type="match status" value="1"/>
</dbReference>
<dbReference type="Pfam" id="PF00772">
    <property type="entry name" value="DnaB"/>
    <property type="match status" value="1"/>
</dbReference>
<dbReference type="InterPro" id="IPR036185">
    <property type="entry name" value="DNA_heli_DnaB-like_N_sf"/>
</dbReference>
<dbReference type="RefSeq" id="YP_009497585.1">
    <property type="nucleotide sequence ID" value="NC_038008.1"/>
</dbReference>
<dbReference type="GO" id="GO:0140664">
    <property type="term" value="F:ATP-dependent DNA damage sensor activity"/>
    <property type="evidence" value="ECO:0007669"/>
    <property type="project" value="InterPro"/>
</dbReference>
<comment type="catalytic activity">
    <reaction evidence="10 11">
        <text>ATP + H2O = ADP + phosphate + H(+)</text>
        <dbReference type="Rhea" id="RHEA:13065"/>
        <dbReference type="ChEBI" id="CHEBI:15377"/>
        <dbReference type="ChEBI" id="CHEBI:15378"/>
        <dbReference type="ChEBI" id="CHEBI:30616"/>
        <dbReference type="ChEBI" id="CHEBI:43474"/>
        <dbReference type="ChEBI" id="CHEBI:456216"/>
        <dbReference type="EC" id="5.6.2.3"/>
    </reaction>
</comment>
<dbReference type="SUPFAM" id="SSF52540">
    <property type="entry name" value="P-loop containing nucleoside triphosphate hydrolases"/>
    <property type="match status" value="1"/>
</dbReference>
<evidence type="ECO:0000256" key="9">
    <source>
        <dbReference type="ARBA" id="ARBA00023235"/>
    </source>
</evidence>
<keyword evidence="5 11" id="KW-0378">Hydrolase</keyword>
<dbReference type="InterPro" id="IPR007694">
    <property type="entry name" value="DNA_helicase_DnaB-like_C"/>
</dbReference>
<dbReference type="InterPro" id="IPR007692">
    <property type="entry name" value="DNA_helicase_DnaB"/>
</dbReference>
<dbReference type="PROSITE" id="PS51199">
    <property type="entry name" value="SF4_HELICASE"/>
    <property type="match status" value="1"/>
</dbReference>
<dbReference type="Pfam" id="PF03796">
    <property type="entry name" value="DnaB_C"/>
    <property type="match status" value="1"/>
</dbReference>
<keyword evidence="7 11" id="KW-0067">ATP-binding</keyword>
<dbReference type="InterPro" id="IPR020588">
    <property type="entry name" value="RecA_ATP-bd"/>
</dbReference>
<dbReference type="GO" id="GO:0006269">
    <property type="term" value="P:DNA replication, synthesis of primer"/>
    <property type="evidence" value="ECO:0007669"/>
    <property type="project" value="UniProtKB-UniRule"/>
</dbReference>
<evidence type="ECO:0000313" key="14">
    <source>
        <dbReference type="EMBL" id="AWT40298.1"/>
    </source>
</evidence>
<dbReference type="EMBL" id="MG755807">
    <property type="protein sequence ID" value="AWT40298.1"/>
    <property type="molecule type" value="Genomic_DNA"/>
</dbReference>
<evidence type="ECO:0000256" key="7">
    <source>
        <dbReference type="ARBA" id="ARBA00022840"/>
    </source>
</evidence>
<proteinExistence type="inferred from homology"/>
<keyword evidence="14" id="KW-0150">Chloroplast</keyword>
<evidence type="ECO:0000256" key="5">
    <source>
        <dbReference type="ARBA" id="ARBA00022801"/>
    </source>
</evidence>
<dbReference type="GO" id="GO:0003677">
    <property type="term" value="F:DNA binding"/>
    <property type="evidence" value="ECO:0007669"/>
    <property type="project" value="UniProtKB-UniRule"/>
</dbReference>
<dbReference type="PANTHER" id="PTHR30153:SF2">
    <property type="entry name" value="REPLICATIVE DNA HELICASE"/>
    <property type="match status" value="1"/>
</dbReference>
<dbReference type="PANTHER" id="PTHR30153">
    <property type="entry name" value="REPLICATIVE DNA HELICASE DNAB"/>
    <property type="match status" value="1"/>
</dbReference>
<evidence type="ECO:0000256" key="1">
    <source>
        <dbReference type="ARBA" id="ARBA00008428"/>
    </source>
</evidence>
<dbReference type="InterPro" id="IPR027417">
    <property type="entry name" value="P-loop_NTPase"/>
</dbReference>
<name>A0A2U9NT79_9STRA</name>
<keyword evidence="9" id="KW-0413">Isomerase</keyword>
<keyword evidence="3 11" id="KW-0235">DNA replication</keyword>
<comment type="similarity">
    <text evidence="1 11">Belongs to the helicase family. DnaB subfamily.</text>
</comment>
<dbReference type="GO" id="GO:0043139">
    <property type="term" value="F:5'-3' DNA helicase activity"/>
    <property type="evidence" value="ECO:0007669"/>
    <property type="project" value="UniProtKB-EC"/>
</dbReference>
<keyword evidence="2 11" id="KW-0639">Primosome</keyword>
<dbReference type="InterPro" id="IPR007693">
    <property type="entry name" value="DNA_helicase_DnaB-like_N"/>
</dbReference>
<dbReference type="GO" id="GO:0016887">
    <property type="term" value="F:ATP hydrolysis activity"/>
    <property type="evidence" value="ECO:0007669"/>
    <property type="project" value="RHEA"/>
</dbReference>
<comment type="function">
    <text evidence="11">The main replicative DNA helicase, it participates in initiation and elongation during chromosome replication. Travels ahead of the DNA replisome, separating dsDNA into templates for DNA synthesis. A processive ATP-dependent 5'-3' DNA helicase it has DNA-dependent ATPase activity.</text>
</comment>
<dbReference type="Gene3D" id="3.40.50.300">
    <property type="entry name" value="P-loop containing nucleotide triphosphate hydrolases"/>
    <property type="match status" value="1"/>
</dbReference>
<evidence type="ECO:0000256" key="4">
    <source>
        <dbReference type="ARBA" id="ARBA00022741"/>
    </source>
</evidence>
<evidence type="ECO:0000259" key="12">
    <source>
        <dbReference type="PROSITE" id="PS50162"/>
    </source>
</evidence>
<dbReference type="Gene3D" id="1.10.860.10">
    <property type="entry name" value="DNAb Helicase, Chain A"/>
    <property type="match status" value="1"/>
</dbReference>
<dbReference type="SUPFAM" id="SSF48024">
    <property type="entry name" value="N-terminal domain of DnaB helicase"/>
    <property type="match status" value="1"/>
</dbReference>
<dbReference type="GeneID" id="36960219"/>
<dbReference type="PROSITE" id="PS50162">
    <property type="entry name" value="RECA_2"/>
    <property type="match status" value="1"/>
</dbReference>
<dbReference type="GO" id="GO:0006281">
    <property type="term" value="P:DNA repair"/>
    <property type="evidence" value="ECO:0007669"/>
    <property type="project" value="InterPro"/>
</dbReference>
<dbReference type="CDD" id="cd00984">
    <property type="entry name" value="DnaB_C"/>
    <property type="match status" value="1"/>
</dbReference>
<dbReference type="AlphaFoldDB" id="A0A2U9NT79"/>
<dbReference type="InterPro" id="IPR016136">
    <property type="entry name" value="DNA_helicase_N/primase_C"/>
</dbReference>
<keyword evidence="14" id="KW-0934">Plastid</keyword>
<evidence type="ECO:0000256" key="11">
    <source>
        <dbReference type="RuleBase" id="RU362085"/>
    </source>
</evidence>
<keyword evidence="8 11" id="KW-0238">DNA-binding</keyword>
<geneLocation type="chloroplast" evidence="14"/>
<protein>
    <recommendedName>
        <fullName evidence="11">Replicative DNA helicase</fullName>
        <ecNumber evidence="11">5.6.2.3</ecNumber>
    </recommendedName>
</protein>
<keyword evidence="6 11" id="KW-0347">Helicase</keyword>
<evidence type="ECO:0000256" key="3">
    <source>
        <dbReference type="ARBA" id="ARBA00022705"/>
    </source>
</evidence>
<feature type="domain" description="SF4 helicase" evidence="13">
    <location>
        <begin position="185"/>
        <end position="455"/>
    </location>
</feature>